<dbReference type="OrthoDB" id="980262at2"/>
<accession>A0A521F2X2</accession>
<name>A0A521F2X2_9BACT</name>
<gene>
    <name evidence="1" type="ORF">SAMN06265218_12241</name>
</gene>
<dbReference type="Pfam" id="PF22086">
    <property type="entry name" value="DUF6940"/>
    <property type="match status" value="1"/>
</dbReference>
<dbReference type="EMBL" id="FXTH01000022">
    <property type="protein sequence ID" value="SMO90529.1"/>
    <property type="molecule type" value="Genomic_DNA"/>
</dbReference>
<evidence type="ECO:0000313" key="1">
    <source>
        <dbReference type="EMBL" id="SMO90529.1"/>
    </source>
</evidence>
<dbReference type="AlphaFoldDB" id="A0A521F2X2"/>
<organism evidence="1 2">
    <name type="scientific">Fodinibius sediminis</name>
    <dbReference type="NCBI Taxonomy" id="1214077"/>
    <lineage>
        <taxon>Bacteria</taxon>
        <taxon>Pseudomonadati</taxon>
        <taxon>Balneolota</taxon>
        <taxon>Balneolia</taxon>
        <taxon>Balneolales</taxon>
        <taxon>Balneolaceae</taxon>
        <taxon>Fodinibius</taxon>
    </lineage>
</organism>
<proteinExistence type="predicted"/>
<dbReference type="Proteomes" id="UP000317593">
    <property type="component" value="Unassembled WGS sequence"/>
</dbReference>
<evidence type="ECO:0000313" key="2">
    <source>
        <dbReference type="Proteomes" id="UP000317593"/>
    </source>
</evidence>
<dbReference type="InterPro" id="IPR054220">
    <property type="entry name" value="DUF6940"/>
</dbReference>
<reference evidence="1 2" key="1">
    <citation type="submission" date="2017-05" db="EMBL/GenBank/DDBJ databases">
        <authorList>
            <person name="Varghese N."/>
            <person name="Submissions S."/>
        </authorList>
    </citation>
    <scope>NUCLEOTIDE SEQUENCE [LARGE SCALE GENOMIC DNA]</scope>
    <source>
        <strain evidence="1 2">DSM 21194</strain>
    </source>
</reference>
<protein>
    <submittedName>
        <fullName evidence="1">Uncharacterized protein</fullName>
    </submittedName>
</protein>
<sequence>MWNIDRLTSSSYHIKFRIYDEESVITNQYFLELLFKSSNFRRFYNTFLADSPFEAFLWENRPMTLHNLDRPYECNLVNSKPLAERKADHLTFSSYFDHKKAVVTFPNLGGDALLIVPCPLKKFSVYPHIGAFIRKADNHQIDAFWQKTAKQMLDRIAPTPRWLSTSGLGVSWTHARIDSRPKYYQSREYKMISR</sequence>
<dbReference type="RefSeq" id="WP_142715889.1">
    <property type="nucleotide sequence ID" value="NZ_FXTH01000022.1"/>
</dbReference>
<keyword evidence="2" id="KW-1185">Reference proteome</keyword>